<dbReference type="InterPro" id="IPR013784">
    <property type="entry name" value="Carb-bd-like_fold"/>
</dbReference>
<comment type="caution">
    <text evidence="2">The sequence shown here is derived from an EMBL/GenBank/DDBJ whole genome shotgun (WGS) entry which is preliminary data.</text>
</comment>
<reference evidence="2" key="1">
    <citation type="submission" date="2009-10" db="EMBL/GenBank/DDBJ databases">
        <title>Diversity of trophic interactions inside an arsenic-rich microbial ecosystem.</title>
        <authorList>
            <person name="Bertin P.N."/>
            <person name="Heinrich-Salmeron A."/>
            <person name="Pelletier E."/>
            <person name="Goulhen-Chollet F."/>
            <person name="Arsene-Ploetze F."/>
            <person name="Gallien S."/>
            <person name="Calteau A."/>
            <person name="Vallenet D."/>
            <person name="Casiot C."/>
            <person name="Chane-Woon-Ming B."/>
            <person name="Giloteaux L."/>
            <person name="Barakat M."/>
            <person name="Bonnefoy V."/>
            <person name="Bruneel O."/>
            <person name="Chandler M."/>
            <person name="Cleiss J."/>
            <person name="Duran R."/>
            <person name="Elbaz-Poulichet F."/>
            <person name="Fonknechten N."/>
            <person name="Lauga B."/>
            <person name="Mornico D."/>
            <person name="Ortet P."/>
            <person name="Schaeffer C."/>
            <person name="Siguier P."/>
            <person name="Alexander Thil Smith A."/>
            <person name="Van Dorsselaer A."/>
            <person name="Weissenbach J."/>
            <person name="Medigue C."/>
            <person name="Le Paslier D."/>
        </authorList>
    </citation>
    <scope>NUCLEOTIDE SEQUENCE</scope>
</reference>
<sequence length="1311" mass="129890">MQRAAVQRTMWSFVTLLAGLGMFGVLLGVSGCGGSSAPLGITVTASASTVDGTDSVTLTATVANDKNSAGVKWTLSGAGTLSSQTTSAATYTAPAATSSAQTATITATSIADATKSSTTTLTVPAAPAITTSSLGQGSVGVAYSVTLAASGGVTPYTWSLSSGTLPASLSLTSAGVLSGTPMAGDVGTYNLTFMVTDAGKATALTATQALSLSINPAPAIAFSTTTLATADYKVAYSATVAATGGAGTLTYAVASGALPTGLTLSPMGALSGMPTVTGTFAFSVKAADAYGDSMTQSFSLKVVYPTLTITTASLPTAYVGTSYTQTLAATGGSEVGYAWTVSSGSTLPAGLALSTAGVLSGTATISGTPSFGVTVTDSAANTANMTYKLTINPALSVTTATTLPTGFVGTSYSQQLAATGGSGTGYTWSLASGTPPAGLTLSTTGLIAGSPTTAGMSSFSAKVVDSAGNAATANFSIQVYAAFTLSTPSTTVPGPGTVGGVYSGTIMATGGSGSYAWTITGLPSDGISASPSGGTVTLSGTPTTATTVSFTASVKDTVTNLTLGPNTYSIVVSNPAPLTLPSSNPSSLPSGTVNQSYSGSIMASGGAGPYTWAINGTTVTGAGLALSNGLSASNSGGNTLTITGTPTTTTAVPLTSVTVKDNTSTTAGPTSYSISVNAAGSQVSGQISLNTNCGGGGTVPPITVSISTSPVQTTTTDGSGNYSFASIPNGTYTITPSISGASSIFFPATESVTVNNGTVTGQNFAASLGYTVSGTVSYSGTNKGQVYVTLENGGCGGSSEGTSITESTLTSGGAFTIHGVPPGSYSVSANMDVQGQGGVNAADPTSSSVNGSVTNANVTGVSLPLTDPTVGTPTAAPGLHTFSPINLGVIISFKPITNSNGVEQVTSYTVEWSTSSSFSSPSSATFKAVGDKTNIWVLDNGTAGITGSFSNGTAYYFRARGNVTAGSGPWAVWGGGTPTAVTVGAPSGSGYFTVSGTVTLPSGIAPTGPLYVGFYDQSLEMVYATEIASPSNSSPNAYTVSVPSGSNYFFFGILDQNNNGVVDEGDVSNTGEGNGSSSAMSITSSMTGQNLTLPSTNSTATVTTQNQQFTSSGGSSHNYNLNFNVRESDKLPVSVTVTSGPNVINPIDLALCSDCGHVQFNYWANLSSTQPNVGDAYTFLVTYSDGTSETVNGSVTGVSTAFATGLTPSGSVPGETTPTFTWTDPASASSYTYQFYLTDNNGNMIWQIPGNNSNSGNFSSSITSITWGTDPTSSNNSPSVPSLTTGATYNWQLTVQDSNGNQATTGVSFIP</sequence>
<dbReference type="Gene3D" id="2.60.40.10">
    <property type="entry name" value="Immunoglobulins"/>
    <property type="match status" value="5"/>
</dbReference>
<dbReference type="InterPro" id="IPR015919">
    <property type="entry name" value="Cadherin-like_sf"/>
</dbReference>
<dbReference type="GO" id="GO:0005509">
    <property type="term" value="F:calcium ion binding"/>
    <property type="evidence" value="ECO:0007669"/>
    <property type="project" value="InterPro"/>
</dbReference>
<dbReference type="EMBL" id="CABN01000033">
    <property type="protein sequence ID" value="CBH99614.1"/>
    <property type="molecule type" value="Genomic_DNA"/>
</dbReference>
<dbReference type="InterPro" id="IPR013783">
    <property type="entry name" value="Ig-like_fold"/>
</dbReference>
<dbReference type="PANTHER" id="PTHR37494">
    <property type="entry name" value="HEMAGGLUTININ"/>
    <property type="match status" value="1"/>
</dbReference>
<dbReference type="PROSITE" id="PS00018">
    <property type="entry name" value="EF_HAND_1"/>
    <property type="match status" value="1"/>
</dbReference>
<evidence type="ECO:0000259" key="1">
    <source>
        <dbReference type="SMART" id="SM00736"/>
    </source>
</evidence>
<accession>E6PXF5</accession>
<evidence type="ECO:0000313" key="2">
    <source>
        <dbReference type="EMBL" id="CBH99614.1"/>
    </source>
</evidence>
<dbReference type="Pfam" id="PF05345">
    <property type="entry name" value="He_PIG"/>
    <property type="match status" value="4"/>
</dbReference>
<dbReference type="GO" id="GO:0016020">
    <property type="term" value="C:membrane"/>
    <property type="evidence" value="ECO:0007669"/>
    <property type="project" value="InterPro"/>
</dbReference>
<dbReference type="PANTHER" id="PTHR37494:SF1">
    <property type="entry name" value="STAPHYLOCOCCUS AUREUS SURFACE PROTEIN A"/>
    <property type="match status" value="1"/>
</dbReference>
<dbReference type="PROSITE" id="PS51257">
    <property type="entry name" value="PROKAR_LIPOPROTEIN"/>
    <property type="match status" value="1"/>
</dbReference>
<gene>
    <name evidence="2" type="ORF">CARN3_0552</name>
</gene>
<dbReference type="GO" id="GO:0030246">
    <property type="term" value="F:carbohydrate binding"/>
    <property type="evidence" value="ECO:0007669"/>
    <property type="project" value="InterPro"/>
</dbReference>
<dbReference type="Gene3D" id="2.60.40.1120">
    <property type="entry name" value="Carboxypeptidase-like, regulatory domain"/>
    <property type="match status" value="1"/>
</dbReference>
<dbReference type="InterPro" id="IPR006644">
    <property type="entry name" value="Cadg"/>
</dbReference>
<feature type="domain" description="Dystroglycan-type cadherin-like" evidence="1">
    <location>
        <begin position="129"/>
        <end position="221"/>
    </location>
</feature>
<organism evidence="2">
    <name type="scientific">mine drainage metagenome</name>
    <dbReference type="NCBI Taxonomy" id="410659"/>
    <lineage>
        <taxon>unclassified sequences</taxon>
        <taxon>metagenomes</taxon>
        <taxon>ecological metagenomes</taxon>
    </lineage>
</organism>
<dbReference type="InterPro" id="IPR018247">
    <property type="entry name" value="EF_Hand_1_Ca_BS"/>
</dbReference>
<dbReference type="SUPFAM" id="SSF49452">
    <property type="entry name" value="Starch-binding domain-like"/>
    <property type="match status" value="1"/>
</dbReference>
<proteinExistence type="predicted"/>
<dbReference type="SMART" id="SM00736">
    <property type="entry name" value="CADG"/>
    <property type="match status" value="1"/>
</dbReference>
<dbReference type="SUPFAM" id="SSF49313">
    <property type="entry name" value="Cadherin-like"/>
    <property type="match status" value="3"/>
</dbReference>
<protein>
    <recommendedName>
        <fullName evidence="1">Dystroglycan-type cadherin-like domain-containing protein</fullName>
    </recommendedName>
</protein>
<name>E6PXF5_9ZZZZ</name>